<feature type="region of interest" description="Disordered" evidence="1">
    <location>
        <begin position="400"/>
        <end position="463"/>
    </location>
</feature>
<feature type="region of interest" description="Disordered" evidence="1">
    <location>
        <begin position="620"/>
        <end position="658"/>
    </location>
</feature>
<organism evidence="2 3">
    <name type="scientific">Marasmius tenuissimus</name>
    <dbReference type="NCBI Taxonomy" id="585030"/>
    <lineage>
        <taxon>Eukaryota</taxon>
        <taxon>Fungi</taxon>
        <taxon>Dikarya</taxon>
        <taxon>Basidiomycota</taxon>
        <taxon>Agaricomycotina</taxon>
        <taxon>Agaricomycetes</taxon>
        <taxon>Agaricomycetidae</taxon>
        <taxon>Agaricales</taxon>
        <taxon>Marasmiineae</taxon>
        <taxon>Marasmiaceae</taxon>
        <taxon>Marasmius</taxon>
    </lineage>
</organism>
<name>A0ABR2ZDR1_9AGAR</name>
<feature type="region of interest" description="Disordered" evidence="1">
    <location>
        <begin position="583"/>
        <end position="602"/>
    </location>
</feature>
<gene>
    <name evidence="2" type="ORF">AAF712_013448</name>
</gene>
<dbReference type="EMBL" id="JBBXMP010000206">
    <property type="protein sequence ID" value="KAL0059807.1"/>
    <property type="molecule type" value="Genomic_DNA"/>
</dbReference>
<proteinExistence type="predicted"/>
<feature type="compositionally biased region" description="Polar residues" evidence="1">
    <location>
        <begin position="421"/>
        <end position="432"/>
    </location>
</feature>
<reference evidence="2 3" key="1">
    <citation type="submission" date="2024-05" db="EMBL/GenBank/DDBJ databases">
        <title>A draft genome resource for the thread blight pathogen Marasmius tenuissimus strain MS-2.</title>
        <authorList>
            <person name="Yulfo-Soto G.E."/>
            <person name="Baruah I.K."/>
            <person name="Amoako-Attah I."/>
            <person name="Bukari Y."/>
            <person name="Meinhardt L.W."/>
            <person name="Bailey B.A."/>
            <person name="Cohen S.P."/>
        </authorList>
    </citation>
    <scope>NUCLEOTIDE SEQUENCE [LARGE SCALE GENOMIC DNA]</scope>
    <source>
        <strain evidence="2 3">MS-2</strain>
    </source>
</reference>
<evidence type="ECO:0000313" key="2">
    <source>
        <dbReference type="EMBL" id="KAL0059807.1"/>
    </source>
</evidence>
<sequence length="658" mass="72664">MPANSSVPPPPSSVGVDNDAQQIDGDTVYQKRIYDPPYFSPLTADDEFDLFDIELQVEANGKASTGKTSVGKGSPGKAELTVRTRHGSNTRPIYKIEKSVRAHLLGKKVLNIVIQRSEAWDSTKGETLKSKGHRYIPIWEGFGQGTRDISVKATSSMVLVGTSHGGSFSMTSYCGSYDPQRSRLPQPRDCLSHHFFPIHLTKFENPRPQNGKNFSPQGSAGHMQIPDALLKPYAGGGYFVFDCHSRGRNELLTTLYCTGYEKRHRVREGDIALAELRLPVLPMVDSNKSSQPTWSRFMKERHAVLHISKRGVEAVFCGPEINMTVPNSEAGSRYSLSKNQAHEIVISAVSMMLLAIENGGLEKKWQWLNHRTRLEGILKDGSPGLADTLEADKSSLIDNSSSFQEVIPDDGSGVIDPWMQRPSTPSSHSQANEDPLIRTSGDSPDSENTGEEPFTPVDDRSMNVNPQGPGYVFAQSPSVYSQEEPRNRIELDGNYLNNQNVEETKGFYQQAEATINPQHSFHHPAAHQVPNGQYFPPNQGPMPLQPTTFYSPQPQSFNHPVVGPPLAHHPQRPITIDGHRFPQGRLPSLQQQQQPPVSQRLPVPLPIPVHPASLTLWAEDTRPTSDSSPDSEAVNITRKEGPKVTGRPKPGVEGGIFW</sequence>
<keyword evidence="3" id="KW-1185">Reference proteome</keyword>
<comment type="caution">
    <text evidence="2">The sequence shown here is derived from an EMBL/GenBank/DDBJ whole genome shotgun (WGS) entry which is preliminary data.</text>
</comment>
<evidence type="ECO:0000313" key="3">
    <source>
        <dbReference type="Proteomes" id="UP001437256"/>
    </source>
</evidence>
<feature type="region of interest" description="Disordered" evidence="1">
    <location>
        <begin position="1"/>
        <end position="22"/>
    </location>
</feature>
<dbReference type="Proteomes" id="UP001437256">
    <property type="component" value="Unassembled WGS sequence"/>
</dbReference>
<accession>A0ABR2ZDR1</accession>
<evidence type="ECO:0000256" key="1">
    <source>
        <dbReference type="SAM" id="MobiDB-lite"/>
    </source>
</evidence>
<protein>
    <submittedName>
        <fullName evidence="2">Uncharacterized protein</fullName>
    </submittedName>
</protein>